<keyword evidence="3" id="KW-0229">DNA integration</keyword>
<gene>
    <name evidence="7" type="ORF">H9851_03910</name>
</gene>
<dbReference type="PANTHER" id="PTHR30629:SF6">
    <property type="entry name" value="PROPHAGE INTEGRASE INTA-RELATED"/>
    <property type="match status" value="1"/>
</dbReference>
<dbReference type="Gene3D" id="1.10.150.130">
    <property type="match status" value="1"/>
</dbReference>
<keyword evidence="4" id="KW-0238">DNA-binding</keyword>
<dbReference type="CDD" id="cd01189">
    <property type="entry name" value="INT_ICEBs1_C_like"/>
    <property type="match status" value="1"/>
</dbReference>
<sequence length="277" mass="32771">MKKKKVQYTLGAWLAEWFKVYKLPTLAQSSAENIERTIRLHIPQWLKDMPLDELDAFTIDKALSSIRSTRMRKYAFYVLNNSLHKAFCLDYIETDIMQKAEKVKHTPKSGEALTVTEQREFLRKVGNHYMRNLFEFYIYTGVRRCEALNLRWSDVDFEEETFLIRGTKSKSSFRRLDMLPYIKELLRRQKIQCPDSEFVFPYKPCIVSRTFHKFCPTHRLHDLRHTFVTRCAECGINPNVCQSIAGHSNIKTTLGIYTHTSTQFRRAEYQKFCAEPL</sequence>
<dbReference type="PROSITE" id="PS51898">
    <property type="entry name" value="TYR_RECOMBINASE"/>
    <property type="match status" value="1"/>
</dbReference>
<dbReference type="GO" id="GO:0003677">
    <property type="term" value="F:DNA binding"/>
    <property type="evidence" value="ECO:0007669"/>
    <property type="project" value="UniProtKB-KW"/>
</dbReference>
<organism evidence="7 8">
    <name type="scientific">Candidatus Borkfalkia faecavium</name>
    <dbReference type="NCBI Taxonomy" id="2838508"/>
    <lineage>
        <taxon>Bacteria</taxon>
        <taxon>Bacillati</taxon>
        <taxon>Bacillota</taxon>
        <taxon>Clostridia</taxon>
        <taxon>Christensenellales</taxon>
        <taxon>Christensenellaceae</taxon>
        <taxon>Candidatus Borkfalkia</taxon>
    </lineage>
</organism>
<dbReference type="Gene3D" id="1.10.443.10">
    <property type="entry name" value="Intergrase catalytic core"/>
    <property type="match status" value="1"/>
</dbReference>
<dbReference type="GO" id="GO:0006310">
    <property type="term" value="P:DNA recombination"/>
    <property type="evidence" value="ECO:0007669"/>
    <property type="project" value="UniProtKB-KW"/>
</dbReference>
<dbReference type="InterPro" id="IPR010998">
    <property type="entry name" value="Integrase_recombinase_N"/>
</dbReference>
<dbReference type="InterPro" id="IPR004107">
    <property type="entry name" value="Integrase_SAM-like_N"/>
</dbReference>
<dbReference type="InterPro" id="IPR002104">
    <property type="entry name" value="Integrase_catalytic"/>
</dbReference>
<evidence type="ECO:0000313" key="8">
    <source>
        <dbReference type="Proteomes" id="UP000886847"/>
    </source>
</evidence>
<comment type="caution">
    <text evidence="7">The sequence shown here is derived from an EMBL/GenBank/DDBJ whole genome shotgun (WGS) entry which is preliminary data.</text>
</comment>
<reference evidence="7" key="2">
    <citation type="submission" date="2021-04" db="EMBL/GenBank/DDBJ databases">
        <authorList>
            <person name="Gilroy R."/>
        </authorList>
    </citation>
    <scope>NUCLEOTIDE SEQUENCE</scope>
    <source>
        <strain evidence="7">2189</strain>
    </source>
</reference>
<evidence type="ECO:0000256" key="1">
    <source>
        <dbReference type="ARBA" id="ARBA00003283"/>
    </source>
</evidence>
<dbReference type="EMBL" id="DXEW01000020">
    <property type="protein sequence ID" value="HIX50407.1"/>
    <property type="molecule type" value="Genomic_DNA"/>
</dbReference>
<dbReference type="Pfam" id="PF14659">
    <property type="entry name" value="Phage_int_SAM_3"/>
    <property type="match status" value="1"/>
</dbReference>
<dbReference type="InterPro" id="IPR013762">
    <property type="entry name" value="Integrase-like_cat_sf"/>
</dbReference>
<comment type="function">
    <text evidence="1">Site-specific tyrosine recombinase, which acts by catalyzing the cutting and rejoining of the recombining DNA molecules.</text>
</comment>
<dbReference type="Proteomes" id="UP000886847">
    <property type="component" value="Unassembled WGS sequence"/>
</dbReference>
<dbReference type="InterPro" id="IPR050808">
    <property type="entry name" value="Phage_Integrase"/>
</dbReference>
<name>A0A9D2AU66_9FIRM</name>
<evidence type="ECO:0000259" key="6">
    <source>
        <dbReference type="PROSITE" id="PS51898"/>
    </source>
</evidence>
<feature type="domain" description="Tyr recombinase" evidence="6">
    <location>
        <begin position="108"/>
        <end position="270"/>
    </location>
</feature>
<evidence type="ECO:0000256" key="4">
    <source>
        <dbReference type="ARBA" id="ARBA00023125"/>
    </source>
</evidence>
<dbReference type="SUPFAM" id="SSF56349">
    <property type="entry name" value="DNA breaking-rejoining enzymes"/>
    <property type="match status" value="1"/>
</dbReference>
<evidence type="ECO:0000313" key="7">
    <source>
        <dbReference type="EMBL" id="HIX50407.1"/>
    </source>
</evidence>
<keyword evidence="5" id="KW-0233">DNA recombination</keyword>
<dbReference type="GO" id="GO:0015074">
    <property type="term" value="P:DNA integration"/>
    <property type="evidence" value="ECO:0007669"/>
    <property type="project" value="UniProtKB-KW"/>
</dbReference>
<evidence type="ECO:0000256" key="3">
    <source>
        <dbReference type="ARBA" id="ARBA00022908"/>
    </source>
</evidence>
<evidence type="ECO:0000256" key="5">
    <source>
        <dbReference type="ARBA" id="ARBA00023172"/>
    </source>
</evidence>
<dbReference type="InterPro" id="IPR011010">
    <property type="entry name" value="DNA_brk_join_enz"/>
</dbReference>
<comment type="similarity">
    <text evidence="2">Belongs to the 'phage' integrase family.</text>
</comment>
<protein>
    <submittedName>
        <fullName evidence="7">Site-specific integrase</fullName>
    </submittedName>
</protein>
<dbReference type="PANTHER" id="PTHR30629">
    <property type="entry name" value="PROPHAGE INTEGRASE"/>
    <property type="match status" value="1"/>
</dbReference>
<reference evidence="7" key="1">
    <citation type="journal article" date="2021" name="PeerJ">
        <title>Extensive microbial diversity within the chicken gut microbiome revealed by metagenomics and culture.</title>
        <authorList>
            <person name="Gilroy R."/>
            <person name="Ravi A."/>
            <person name="Getino M."/>
            <person name="Pursley I."/>
            <person name="Horton D.L."/>
            <person name="Alikhan N.F."/>
            <person name="Baker D."/>
            <person name="Gharbi K."/>
            <person name="Hall N."/>
            <person name="Watson M."/>
            <person name="Adriaenssens E.M."/>
            <person name="Foster-Nyarko E."/>
            <person name="Jarju S."/>
            <person name="Secka A."/>
            <person name="Antonio M."/>
            <person name="Oren A."/>
            <person name="Chaudhuri R.R."/>
            <person name="La Ragione R."/>
            <person name="Hildebrand F."/>
            <person name="Pallen M.J."/>
        </authorList>
    </citation>
    <scope>NUCLEOTIDE SEQUENCE</scope>
    <source>
        <strain evidence="7">2189</strain>
    </source>
</reference>
<dbReference type="AlphaFoldDB" id="A0A9D2AU66"/>
<dbReference type="Pfam" id="PF00589">
    <property type="entry name" value="Phage_integrase"/>
    <property type="match status" value="1"/>
</dbReference>
<accession>A0A9D2AU66</accession>
<proteinExistence type="inferred from homology"/>
<evidence type="ECO:0000256" key="2">
    <source>
        <dbReference type="ARBA" id="ARBA00008857"/>
    </source>
</evidence>